<organism evidence="1 2">
    <name type="scientific">Zymobacter palmae</name>
    <dbReference type="NCBI Taxonomy" id="33074"/>
    <lineage>
        <taxon>Bacteria</taxon>
        <taxon>Pseudomonadati</taxon>
        <taxon>Pseudomonadota</taxon>
        <taxon>Gammaproteobacteria</taxon>
        <taxon>Oceanospirillales</taxon>
        <taxon>Halomonadaceae</taxon>
        <taxon>Zymobacter group</taxon>
        <taxon>Zymobacter</taxon>
    </lineage>
</organism>
<dbReference type="EMBL" id="AP018933">
    <property type="protein sequence ID" value="BBG30506.1"/>
    <property type="molecule type" value="Genomic_DNA"/>
</dbReference>
<accession>A0A348HFV4</accession>
<gene>
    <name evidence="1" type="ORF">ZBT109_1756</name>
</gene>
<dbReference type="AlphaFoldDB" id="A0A348HFV4"/>
<dbReference type="KEGG" id="zpl:ZBT109_1756"/>
<proteinExistence type="predicted"/>
<keyword evidence="2" id="KW-1185">Reference proteome</keyword>
<name>A0A348HFV4_9GAMM</name>
<evidence type="ECO:0000313" key="2">
    <source>
        <dbReference type="Proteomes" id="UP000267342"/>
    </source>
</evidence>
<protein>
    <submittedName>
        <fullName evidence="1">Cation/multidrug efflux pump</fullName>
    </submittedName>
</protein>
<reference evidence="1 2" key="1">
    <citation type="submission" date="2018-09" db="EMBL/GenBank/DDBJ databases">
        <title>Zymobacter palmae IAM14233 (=T109) whole genome analysis.</title>
        <authorList>
            <person name="Yanase H."/>
        </authorList>
    </citation>
    <scope>NUCLEOTIDE SEQUENCE [LARGE SCALE GENOMIC DNA]</scope>
    <source>
        <strain evidence="1 2">IAM14233</strain>
    </source>
</reference>
<dbReference type="AntiFam" id="ANF00223">
    <property type="entry name" value="Shadow ORF (opposite guaB)"/>
</dbReference>
<dbReference type="AntiFam" id="ANF00141">
    <property type="entry name" value="Shadow ORF (opposite guaB)"/>
</dbReference>
<evidence type="ECO:0000313" key="1">
    <source>
        <dbReference type="EMBL" id="BBG30506.1"/>
    </source>
</evidence>
<sequence length="588" mass="65153">MSSRCHERLKSSERNALSLLTLYRFSIGKGSADVVVRCFFGDLHVVDVGFREASTGDAYELGLGAHFVDGAATGIPHGSAQTTHQLVNDGRHSTFVRNAAFDTFRYQFFNAGVFVLEVTVARTVRLGHGPHGTHTAVRFIGTALVQFDLTRCFFSTGQQATDHDAVGASNDDFGDITRETDTAVSDNRYAGVFQCFSDVGNGADLRHTDTRNDTRGADRTRADTHFDGVRASFNQCASSGCRCDVTADNLNVRIGFFYPANTFDNATGVTVSGIDDDDVNARFDQRINAIRRFSTRTDSGTDQQATISIFCSVRVVTCFFDIAHGDHADQLFTVDNEDLLDAVFLQLLFDLFQRRAFRYGDQFFTRGHNISNASAQVTLEAHVAASHDTGQLAIVQNGEAGETRLSGQLGQFTQRHRRCHSDGLFDDDRFEFLDLANFMGLLFDGHVLVDDADTTFLRHADGQARFGNGIHRGRQQRNVDRQLARQASAELNILRQYIGIAGDKKNVVKGKRFLGNAEHGMSPVFEMNESPIDLATTRRSSDQRCIKTKRAGRFRGRNVPVKRPTRGILRCRSSIQPFDTVMLGRPNP</sequence>
<dbReference type="Proteomes" id="UP000267342">
    <property type="component" value="Chromosome"/>
</dbReference>